<feature type="signal peptide" evidence="1">
    <location>
        <begin position="1"/>
        <end position="20"/>
    </location>
</feature>
<name>A0A1N7Q2A4_9BACT</name>
<keyword evidence="3" id="KW-1185">Reference proteome</keyword>
<protein>
    <submittedName>
        <fullName evidence="2">Uncharacterized protein</fullName>
    </submittedName>
</protein>
<keyword evidence="1" id="KW-0732">Signal</keyword>
<dbReference type="EMBL" id="FTOR01000004">
    <property type="protein sequence ID" value="SIT16976.1"/>
    <property type="molecule type" value="Genomic_DNA"/>
</dbReference>
<feature type="chain" id="PRO_5012704153" evidence="1">
    <location>
        <begin position="21"/>
        <end position="77"/>
    </location>
</feature>
<evidence type="ECO:0000256" key="1">
    <source>
        <dbReference type="SAM" id="SignalP"/>
    </source>
</evidence>
<evidence type="ECO:0000313" key="3">
    <source>
        <dbReference type="Proteomes" id="UP000186917"/>
    </source>
</evidence>
<dbReference type="STRING" id="477680.SAMN05421788_104298"/>
<gene>
    <name evidence="2" type="ORF">SAMN05421788_104298</name>
</gene>
<sequence length="77" mass="8385">MKKIVALMILLASITASLHAQTIIVKPVCRPRVVVAPVVVRPVRVVTVAPAPVYIAPVVIRPACAVIRPYRRVVVIR</sequence>
<organism evidence="2 3">
    <name type="scientific">Filimonas lacunae</name>
    <dbReference type="NCBI Taxonomy" id="477680"/>
    <lineage>
        <taxon>Bacteria</taxon>
        <taxon>Pseudomonadati</taxon>
        <taxon>Bacteroidota</taxon>
        <taxon>Chitinophagia</taxon>
        <taxon>Chitinophagales</taxon>
        <taxon>Chitinophagaceae</taxon>
        <taxon>Filimonas</taxon>
    </lineage>
</organism>
<evidence type="ECO:0000313" key="2">
    <source>
        <dbReference type="EMBL" id="SIT16976.1"/>
    </source>
</evidence>
<dbReference type="RefSeq" id="WP_144264049.1">
    <property type="nucleotide sequence ID" value="NZ_AP017422.1"/>
</dbReference>
<dbReference type="Proteomes" id="UP000186917">
    <property type="component" value="Unassembled WGS sequence"/>
</dbReference>
<accession>A0A1N7Q2A4</accession>
<proteinExistence type="predicted"/>
<dbReference type="AlphaFoldDB" id="A0A1N7Q2A4"/>
<reference evidence="3" key="1">
    <citation type="submission" date="2017-01" db="EMBL/GenBank/DDBJ databases">
        <authorList>
            <person name="Varghese N."/>
            <person name="Submissions S."/>
        </authorList>
    </citation>
    <scope>NUCLEOTIDE SEQUENCE [LARGE SCALE GENOMIC DNA]</scope>
    <source>
        <strain evidence="3">DSM 21054</strain>
    </source>
</reference>